<dbReference type="GO" id="GO:0015421">
    <property type="term" value="F:ABC-type oligopeptide transporter activity"/>
    <property type="evidence" value="ECO:0007669"/>
    <property type="project" value="TreeGrafter"/>
</dbReference>
<keyword evidence="3" id="KW-0472">Membrane</keyword>
<keyword evidence="2" id="KW-0067">ATP-binding</keyword>
<organism evidence="5">
    <name type="scientific">Trypanosoma vivax (strain Y486)</name>
    <dbReference type="NCBI Taxonomy" id="1055687"/>
    <lineage>
        <taxon>Eukaryota</taxon>
        <taxon>Discoba</taxon>
        <taxon>Euglenozoa</taxon>
        <taxon>Kinetoplastea</taxon>
        <taxon>Metakinetoplastina</taxon>
        <taxon>Trypanosomatida</taxon>
        <taxon>Trypanosomatidae</taxon>
        <taxon>Trypanosoma</taxon>
        <taxon>Duttonella</taxon>
    </lineage>
</organism>
<evidence type="ECO:0000256" key="1">
    <source>
        <dbReference type="ARBA" id="ARBA00022741"/>
    </source>
</evidence>
<dbReference type="GO" id="GO:0016887">
    <property type="term" value="F:ATP hydrolysis activity"/>
    <property type="evidence" value="ECO:0007669"/>
    <property type="project" value="InterPro"/>
</dbReference>
<dbReference type="PANTHER" id="PTHR43394:SF1">
    <property type="entry name" value="ATP-BINDING CASSETTE SUB-FAMILY B MEMBER 10, MITOCHONDRIAL"/>
    <property type="match status" value="1"/>
</dbReference>
<feature type="domain" description="ABC transporter" evidence="4">
    <location>
        <begin position="951"/>
        <end position="1236"/>
    </location>
</feature>
<protein>
    <submittedName>
        <fullName evidence="5">Putative ABC transporter</fullName>
    </submittedName>
</protein>
<evidence type="ECO:0000259" key="4">
    <source>
        <dbReference type="PROSITE" id="PS50893"/>
    </source>
</evidence>
<keyword evidence="3" id="KW-0812">Transmembrane</keyword>
<keyword evidence="1" id="KW-0547">Nucleotide-binding</keyword>
<dbReference type="GO" id="GO:0005524">
    <property type="term" value="F:ATP binding"/>
    <property type="evidence" value="ECO:0007669"/>
    <property type="project" value="UniProtKB-KW"/>
</dbReference>
<dbReference type="SUPFAM" id="SSF52540">
    <property type="entry name" value="P-loop containing nucleoside triphosphate hydrolases"/>
    <property type="match status" value="1"/>
</dbReference>
<dbReference type="InterPro" id="IPR039421">
    <property type="entry name" value="Type_1_exporter"/>
</dbReference>
<dbReference type="CDD" id="cd03228">
    <property type="entry name" value="ABCC_MRP_Like"/>
    <property type="match status" value="1"/>
</dbReference>
<name>G0TS37_TRYVY</name>
<feature type="transmembrane region" description="Helical" evidence="3">
    <location>
        <begin position="12"/>
        <end position="32"/>
    </location>
</feature>
<dbReference type="InterPro" id="IPR017871">
    <property type="entry name" value="ABC_transporter-like_CS"/>
</dbReference>
<dbReference type="PANTHER" id="PTHR43394">
    <property type="entry name" value="ATP-DEPENDENT PERMEASE MDL1, MITOCHONDRIAL"/>
    <property type="match status" value="1"/>
</dbReference>
<dbReference type="VEuPathDB" id="TriTrypDB:TvY486_0201750"/>
<dbReference type="InterPro" id="IPR003439">
    <property type="entry name" value="ABC_transporter-like_ATP-bd"/>
</dbReference>
<evidence type="ECO:0000313" key="5">
    <source>
        <dbReference type="EMBL" id="CCC46761.1"/>
    </source>
</evidence>
<dbReference type="PROSITE" id="PS00211">
    <property type="entry name" value="ABC_TRANSPORTER_1"/>
    <property type="match status" value="1"/>
</dbReference>
<sequence length="1244" mass="139809">MRYWLWMRKRTVNVLAVSIVFSMSVGLVVRALSNKYRAGLKLRARVVLVAEAEQILDTWEVSCLCEVKEWLNSAYSVRDRNGKSTYPFHGPVRSLAYAPTVDLCQWLRLWRSGRALCASTTHDMLVFERLAYLIKYIAFRRLASMAEARYYASAWRYSVHSGGETETVYKPHMPPWLIGRRPFWIVPLDGADTGRLLCLPLSYFPIETILTCTAEETWVHELVKMSPLLTGRTRLQSMAKTLQQWCRITGDCFTRQKSLSAVRQPLWENIDVLFAEYAVPLAISQIKRREIACVRFYNEKMFEGVELVSGDGVDMEEGLQGPFSVPSSSLHSSVYGRDVLLRKPEASYKLQCLLKLRLLSHATRVLLSILEPQGQIVRWLLFPALSITPTNSEKLGNEAIILEFSKQIIRASASAVVRAFVRFIGTAVKSKICKLLRDELCYEVRTKLATVDEAFLRRCLEEGEFASSTCSPVSKLLSHAEKVASQMVSHFDQEESRRMTWIAVFIFAWWRHEVDVALFATLAAFLDLNKFFQAMYQCIGVTSRESDYEEECLGEKPLPPKKRYGLRVLMSILAEKEEQMADRTAPRPSTAGSWPFLSIVVCGGTFVLDWPIDSLSNSEVYAKFDKRPRNRSGVGKGVDDFIVIKKLFDRVVGIEQPNVGINWISTFVLQKCESSLVMSLRLDAACIREYILPKYGKDSSKTNDFGKNCWRFDDNSDGVTVSRTVISSEEVKLLDRGEAMGHIPQLMSFDNIFDKGPRFVLRQLGLEAVFAYGAAISLRHNDMLSIGGPLCDFVSSAARNILYQLSSHLGDFMEALLFYSLLSYRMRSPLIWRLNSRNALNNITSNGTSTEDDYFATSATLWTTSLLLDRMRNYRAMLSEGENHILSHPVRLIQQVVRYLPVTVHDTAPLHYTTRLKNLRRLWAETLPNNCDLEFDDAGRITGGYKLRGGAEFRGIYFAYPQLMHHPVSGSVLPVLSDVSIRLPAGGITVIVGPTGSGKSTLLRLLTRLYEPVIALTEDEESGTWLEYRGLIQIIKRCLDARLPEPTNLNANNVIFIDGIPLCCFSAAYLQRAIGVLDQTPHIFKGLTFLQNMSLCCTNVSIKRATLFAQLCYCEEFVHRHPLGYDAPVGNLSAGEKQRLALAQAMMAGCYGLGLVLLDEPTSCLDGQSSAHVEKALEIVTHSEENTTTVVVISHRISMAQTATNVAVLVDGRLEYQGPGGKHACDGSLFVLHAVKCHTLSSSL</sequence>
<gene>
    <name evidence="5" type="ORF">TVY486_0201750</name>
</gene>
<dbReference type="EMBL" id="HE573018">
    <property type="protein sequence ID" value="CCC46761.1"/>
    <property type="molecule type" value="Genomic_DNA"/>
</dbReference>
<dbReference type="PROSITE" id="PS50893">
    <property type="entry name" value="ABC_TRANSPORTER_2"/>
    <property type="match status" value="1"/>
</dbReference>
<proteinExistence type="predicted"/>
<dbReference type="SMART" id="SM00382">
    <property type="entry name" value="AAA"/>
    <property type="match status" value="1"/>
</dbReference>
<dbReference type="Pfam" id="PF00005">
    <property type="entry name" value="ABC_tran"/>
    <property type="match status" value="1"/>
</dbReference>
<reference evidence="5" key="1">
    <citation type="journal article" date="2012" name="Proc. Natl. Acad. Sci. U.S.A.">
        <title>Antigenic diversity is generated by distinct evolutionary mechanisms in African trypanosome species.</title>
        <authorList>
            <person name="Jackson A.P."/>
            <person name="Berry A."/>
            <person name="Aslett M."/>
            <person name="Allison H.C."/>
            <person name="Burton P."/>
            <person name="Vavrova-Anderson J."/>
            <person name="Brown R."/>
            <person name="Browne H."/>
            <person name="Corton N."/>
            <person name="Hauser H."/>
            <person name="Gamble J."/>
            <person name="Gilderthorp R."/>
            <person name="Marcello L."/>
            <person name="McQuillan J."/>
            <person name="Otto T.D."/>
            <person name="Quail M.A."/>
            <person name="Sanders M.J."/>
            <person name="van Tonder A."/>
            <person name="Ginger M.L."/>
            <person name="Field M.C."/>
            <person name="Barry J.D."/>
            <person name="Hertz-Fowler C."/>
            <person name="Berriman M."/>
        </authorList>
    </citation>
    <scope>NUCLEOTIDE SEQUENCE</scope>
    <source>
        <strain evidence="5">Y486</strain>
    </source>
</reference>
<dbReference type="GO" id="GO:0005743">
    <property type="term" value="C:mitochondrial inner membrane"/>
    <property type="evidence" value="ECO:0007669"/>
    <property type="project" value="TreeGrafter"/>
</dbReference>
<keyword evidence="3" id="KW-1133">Transmembrane helix</keyword>
<dbReference type="Gene3D" id="3.40.50.300">
    <property type="entry name" value="P-loop containing nucleotide triphosphate hydrolases"/>
    <property type="match status" value="1"/>
</dbReference>
<evidence type="ECO:0000256" key="2">
    <source>
        <dbReference type="ARBA" id="ARBA00022840"/>
    </source>
</evidence>
<dbReference type="GO" id="GO:0090374">
    <property type="term" value="P:oligopeptide export from mitochondrion"/>
    <property type="evidence" value="ECO:0007669"/>
    <property type="project" value="TreeGrafter"/>
</dbReference>
<dbReference type="AlphaFoldDB" id="G0TS37"/>
<dbReference type="InterPro" id="IPR003593">
    <property type="entry name" value="AAA+_ATPase"/>
</dbReference>
<evidence type="ECO:0000256" key="3">
    <source>
        <dbReference type="SAM" id="Phobius"/>
    </source>
</evidence>
<dbReference type="InterPro" id="IPR027417">
    <property type="entry name" value="P-loop_NTPase"/>
</dbReference>
<accession>G0TS37</accession>